<name>A0ABR3JAS2_9AGAR</name>
<feature type="compositionally biased region" description="Basic and acidic residues" evidence="1">
    <location>
        <begin position="297"/>
        <end position="317"/>
    </location>
</feature>
<sequence length="456" mass="52175">MLCADGYLRRVHLILAAYVADFPEQCLIACCKESHCPKCRVPPKQRGGLAEFPLREQGRTINILNQKATGRRVQAFKDEGLRLVFEPFWKALPYTDIFGCFTPDILHQLHKGIFKDHLVKWCMDIAGDEEIDARFRALPGFSGAAPLQEWHLVRIAMNWAQLSNKPATAILDFIYLSQLQSHTSTTLAALDNALETFHQHKDIFIRLNVREHLNIPKIHQMVHYVASIKSRGTADGYNTESPERLHIDYAKNAYRASNRRNDTRQMTTWLNRQEAIAGFRSYVNWVFANRAVKEARKGEGLDADHDGESDKEDDHPTFSHHVSKRPGFPHLSITDITSRFHIPHFSEALQFYFMRNRLASAPRHTHFDTFDVFRQLSVYSPPLPLAGKSTQTERLRAVPMIPGWLGHKDQPEFFDTVLVRVPDEGGNAQTNNTILKGLRAARLCLIFDLPEHLRAP</sequence>
<evidence type="ECO:0000313" key="3">
    <source>
        <dbReference type="Proteomes" id="UP001556367"/>
    </source>
</evidence>
<dbReference type="Pfam" id="PF18759">
    <property type="entry name" value="Plavaka"/>
    <property type="match status" value="1"/>
</dbReference>
<proteinExistence type="predicted"/>
<dbReference type="InterPro" id="IPR041078">
    <property type="entry name" value="Plavaka"/>
</dbReference>
<dbReference type="Proteomes" id="UP001556367">
    <property type="component" value="Unassembled WGS sequence"/>
</dbReference>
<evidence type="ECO:0000256" key="1">
    <source>
        <dbReference type="SAM" id="MobiDB-lite"/>
    </source>
</evidence>
<keyword evidence="3" id="KW-1185">Reference proteome</keyword>
<evidence type="ECO:0000313" key="2">
    <source>
        <dbReference type="EMBL" id="KAL0952240.1"/>
    </source>
</evidence>
<gene>
    <name evidence="2" type="ORF">HGRIS_006530</name>
</gene>
<feature type="region of interest" description="Disordered" evidence="1">
    <location>
        <begin position="297"/>
        <end position="324"/>
    </location>
</feature>
<reference evidence="3" key="1">
    <citation type="submission" date="2024-06" db="EMBL/GenBank/DDBJ databases">
        <title>Multi-omics analyses provide insights into the biosynthesis of the anticancer antibiotic pleurotin in Hohenbuehelia grisea.</title>
        <authorList>
            <person name="Weaver J.A."/>
            <person name="Alberti F."/>
        </authorList>
    </citation>
    <scope>NUCLEOTIDE SEQUENCE [LARGE SCALE GENOMIC DNA]</scope>
    <source>
        <strain evidence="3">T-177</strain>
    </source>
</reference>
<organism evidence="2 3">
    <name type="scientific">Hohenbuehelia grisea</name>
    <dbReference type="NCBI Taxonomy" id="104357"/>
    <lineage>
        <taxon>Eukaryota</taxon>
        <taxon>Fungi</taxon>
        <taxon>Dikarya</taxon>
        <taxon>Basidiomycota</taxon>
        <taxon>Agaricomycotina</taxon>
        <taxon>Agaricomycetes</taxon>
        <taxon>Agaricomycetidae</taxon>
        <taxon>Agaricales</taxon>
        <taxon>Pleurotineae</taxon>
        <taxon>Pleurotaceae</taxon>
        <taxon>Hohenbuehelia</taxon>
    </lineage>
</organism>
<dbReference type="EMBL" id="JASNQZ010000010">
    <property type="protein sequence ID" value="KAL0952240.1"/>
    <property type="molecule type" value="Genomic_DNA"/>
</dbReference>
<accession>A0ABR3JAS2</accession>
<comment type="caution">
    <text evidence="2">The sequence shown here is derived from an EMBL/GenBank/DDBJ whole genome shotgun (WGS) entry which is preliminary data.</text>
</comment>
<protein>
    <submittedName>
        <fullName evidence="2">Uncharacterized protein</fullName>
    </submittedName>
</protein>